<reference evidence="1 2" key="1">
    <citation type="journal article" date="2017" name="Plant Biotechnol. J.">
        <title>A comprehensive draft genome sequence for lupin (Lupinus angustifolius), an emerging health food: insights into plant-microbe interactions and legume evolution.</title>
        <authorList>
            <person name="Hane J.K."/>
            <person name="Ming Y."/>
            <person name="Kamphuis L.G."/>
            <person name="Nelson M.N."/>
            <person name="Garg G."/>
            <person name="Atkins C.A."/>
            <person name="Bayer P.E."/>
            <person name="Bravo A."/>
            <person name="Bringans S."/>
            <person name="Cannon S."/>
            <person name="Edwards D."/>
            <person name="Foley R."/>
            <person name="Gao L.L."/>
            <person name="Harrison M.J."/>
            <person name="Huang W."/>
            <person name="Hurgobin B."/>
            <person name="Li S."/>
            <person name="Liu C.W."/>
            <person name="McGrath A."/>
            <person name="Morahan G."/>
            <person name="Murray J."/>
            <person name="Weller J."/>
            <person name="Jian J."/>
            <person name="Singh K.B."/>
        </authorList>
    </citation>
    <scope>NUCLEOTIDE SEQUENCE [LARGE SCALE GENOMIC DNA]</scope>
    <source>
        <strain evidence="2">cv. Tanjil</strain>
        <tissue evidence="1">Whole plant</tissue>
    </source>
</reference>
<dbReference type="OMA" id="EASCQCA"/>
<dbReference type="AlphaFoldDB" id="A0A1J7HW95"/>
<dbReference type="Gramene" id="OIW17154">
    <property type="protein sequence ID" value="OIW17154"/>
    <property type="gene ID" value="TanjilG_21131"/>
</dbReference>
<evidence type="ECO:0000313" key="1">
    <source>
        <dbReference type="EMBL" id="OIW17154.1"/>
    </source>
</evidence>
<dbReference type="EMBL" id="CM007362">
    <property type="protein sequence ID" value="OIW17154.1"/>
    <property type="molecule type" value="Genomic_DNA"/>
</dbReference>
<dbReference type="PANTHER" id="PTHR34808:SF5">
    <property type="entry name" value="SMP DOMAIN-CONTAINING PROTEIN"/>
    <property type="match status" value="1"/>
</dbReference>
<sequence>MENTSCPIELEPRTLSQMQLTQAREVAAEIVQKLEPIEASTLFLEELIYPIKEIRKIGENERQVEELIDCIEKDEFIHAEKACHCKCSCNVENTLHSDIKEPLSAPF</sequence>
<accession>A0A1J7HW95</accession>
<organism evidence="1 2">
    <name type="scientific">Lupinus angustifolius</name>
    <name type="common">Narrow-leaved blue lupine</name>
    <dbReference type="NCBI Taxonomy" id="3871"/>
    <lineage>
        <taxon>Eukaryota</taxon>
        <taxon>Viridiplantae</taxon>
        <taxon>Streptophyta</taxon>
        <taxon>Embryophyta</taxon>
        <taxon>Tracheophyta</taxon>
        <taxon>Spermatophyta</taxon>
        <taxon>Magnoliopsida</taxon>
        <taxon>eudicotyledons</taxon>
        <taxon>Gunneridae</taxon>
        <taxon>Pentapetalae</taxon>
        <taxon>rosids</taxon>
        <taxon>fabids</taxon>
        <taxon>Fabales</taxon>
        <taxon>Fabaceae</taxon>
        <taxon>Papilionoideae</taxon>
        <taxon>50 kb inversion clade</taxon>
        <taxon>genistoids sensu lato</taxon>
        <taxon>core genistoids</taxon>
        <taxon>Genisteae</taxon>
        <taxon>Lupinus</taxon>
    </lineage>
</organism>
<dbReference type="PANTHER" id="PTHR34808">
    <property type="entry name" value="EXPRESSED PROTEIN"/>
    <property type="match status" value="1"/>
</dbReference>
<proteinExistence type="predicted"/>
<keyword evidence="2" id="KW-1185">Reference proteome</keyword>
<name>A0A1J7HW95_LUPAN</name>
<protein>
    <submittedName>
        <fullName evidence="1">Uncharacterized protein</fullName>
    </submittedName>
</protein>
<gene>
    <name evidence="1" type="ORF">TanjilG_21131</name>
</gene>
<dbReference type="Proteomes" id="UP000188354">
    <property type="component" value="Chromosome LG02"/>
</dbReference>
<evidence type="ECO:0000313" key="2">
    <source>
        <dbReference type="Proteomes" id="UP000188354"/>
    </source>
</evidence>